<organism evidence="1">
    <name type="scientific">hot springs metagenome</name>
    <dbReference type="NCBI Taxonomy" id="433727"/>
    <lineage>
        <taxon>unclassified sequences</taxon>
        <taxon>metagenomes</taxon>
        <taxon>ecological metagenomes</taxon>
    </lineage>
</organism>
<protein>
    <submittedName>
        <fullName evidence="1">Uncharacterized protein</fullName>
    </submittedName>
</protein>
<reference evidence="1" key="1">
    <citation type="submission" date="2019-10" db="EMBL/GenBank/DDBJ databases">
        <title>Metagenomic sequencing of thiosulfate-disproportionating enrichment culture.</title>
        <authorList>
            <person name="Umezawa K."/>
            <person name="Kojima H."/>
            <person name="Fukui M."/>
        </authorList>
    </citation>
    <scope>NUCLEOTIDE SEQUENCE</scope>
    <source>
        <strain evidence="1">45J</strain>
    </source>
</reference>
<dbReference type="AlphaFoldDB" id="A0A5J4KWJ3"/>
<name>A0A5J4KWJ3_9ZZZZ</name>
<comment type="caution">
    <text evidence="1">The sequence shown here is derived from an EMBL/GenBank/DDBJ whole genome shotgun (WGS) entry which is preliminary data.</text>
</comment>
<accession>A0A5J4KWJ3</accession>
<sequence length="98" mass="11531">MSIEEGKRIEQWEEDRRFKIFNEAEGIGQSDIKETADVYYIQVDGTGVNDRKSKEWMECKVGACFSQRVLVSKGRNDKRNTFDMQPKLHHRKKDAYSI</sequence>
<gene>
    <name evidence="1" type="ORF">A45J_1352</name>
</gene>
<evidence type="ECO:0000313" key="1">
    <source>
        <dbReference type="EMBL" id="GER93604.1"/>
    </source>
</evidence>
<dbReference type="EMBL" id="BLAB01000001">
    <property type="protein sequence ID" value="GER93604.1"/>
    <property type="molecule type" value="Genomic_DNA"/>
</dbReference>
<proteinExistence type="predicted"/>